<keyword evidence="4" id="KW-1185">Reference proteome</keyword>
<feature type="signal peptide" evidence="1">
    <location>
        <begin position="1"/>
        <end position="17"/>
    </location>
</feature>
<evidence type="ECO:0000313" key="3">
    <source>
        <dbReference type="EMBL" id="PAV68686.1"/>
    </source>
</evidence>
<feature type="domain" description="VWFA" evidence="2">
    <location>
        <begin position="928"/>
        <end position="1101"/>
    </location>
</feature>
<evidence type="ECO:0000259" key="2">
    <source>
        <dbReference type="PROSITE" id="PS50234"/>
    </source>
</evidence>
<proteinExistence type="predicted"/>
<dbReference type="InterPro" id="IPR036465">
    <property type="entry name" value="vWFA_dom_sf"/>
</dbReference>
<accession>A0A2A2K3V9</accession>
<dbReference type="OrthoDB" id="5815942at2759"/>
<sequence>MLLILLSLWMAIQDSHQACNAMYPYQVIGDPVPWIYLVPPLDDQLYVPCAGNYTATAYSGDPNKGLGNLSMEYFASISGQYGILTITSGDGTHPADSITITSSDDAKKYVNWVSTSPNVTITWQQNGTKAYDFSGALMETPTLQQSTVIPSTSPAPTTRAYTPGYVDPWLVSHDLFIGIDAGMKPSAQFFDDMKNLALNFSTQFELYAGPFTTAPKSHTRVSILQLTPVDKYATNGGLWEHTNGSITLVLGGMIHYNADIANYTNTLKEAADQAFTVREPGSLNDAQGTRPHAMRTFIIFTNQAPKDIAALNAPCVEETSGDYPTICNIFQSKDIRLIVAGYQVDDIPRSNFTYKNSWYKYTDVDANNWDNYFTKIIAKFFTNSTGLCEFRYPRQEIVLNPSTPSYQISEPFDFRGPNDINGLTEWPFRNGSRSRYCNFQNNRYYINTTMSMMCLTIYHDLEVEKDWVRVYEMDWDGNYYEIERVKTQADAESDPCKSAISSTPVIKIVWTQTTGCLSQFTGTLSNTSALAGSTPAPATTPPFTTRQYTPGVVDPWLVSHDLYFGIDLGAKPDDATFGEMISLTNNFVQLLNIVDGPFNVTPPAYTRASVLELTPHNSYATSAGIWEQTKNTLNNVFSGMIYKTGVPANYADTLRLAIPDAYELQIGQSNYVIFARGTRPNAQRTFIIFTNQLPGDFDQLKLPCDNTASICYLFKQSDVHLLIVGYKVSVADDAAFSDPDNWFSYTSVTNNDTATAMLIINGFFTNADGPSHQACGALYPNQTIGQPNPIIYILPPYDDINNKPCGGNYEAYASSGNPNQGLGNFQITNFVNEKGGTLMIKNTDAIGSIFCVIRNDGDDVTKCQGKVSLTPTVKIIWTQTDLNYIFQFSASLINTTAHGPAPNVTTSAPITTRTYTPGYVDPWLISHDLFVAIDAGSKPSIQSYNEMKALANNTLQQFNVINDTFDIAPPAYTRVSMLELTPLDEYVPNGALWSLTNNSIGANLAGMLTYTATPANYTNTLKMAVQQAFKIRQYDNITGPDGKLYTQGTRIHAQRTIVIFTNQVPDDFSNIIASCTNNVDSPTTLCDFFLSYDVRLLIVGYKVSPADNTALSNNWFSYINVTNFDVPTAMQIIGQFFTNADGLCKPRYSKDIVINETRNDTSDPPPYFYEPKYYNGPTMFNNTNIWGAADGQKYRYCNFHYNRYNILNTATNTTATPTCLIVFYELEIERDFLRIYELGNDLHDLTEISSLTGKDVLGSVIQSTRNLTVIFSTDYMEVYGGFYVYAMTGTNGKMIRLILAICAFIELSHEQCGPPYGDQYATAANPYVYMLPPFDPSSGGYCAGNYDANAYTDDPGRGFGNLMVEKWKCDGQNGTLTIRNKNNPDQIFKIITENVVDPTFITSQNIIMEWRQDGTTPCTFSGNLTRANTVFGQVTTPRPTTVPYPTHSNWNDSLGIDPWLITHDLMIGIDSGNKSDDNKWTKVTTC</sequence>
<dbReference type="PANTHER" id="PTHR21690">
    <property type="entry name" value="CUB DOMAIN-CONTAINING PROTEIN-RELATED"/>
    <property type="match status" value="1"/>
</dbReference>
<dbReference type="EMBL" id="LIAE01009708">
    <property type="protein sequence ID" value="PAV68686.1"/>
    <property type="molecule type" value="Genomic_DNA"/>
</dbReference>
<comment type="caution">
    <text evidence="3">The sequence shown here is derived from an EMBL/GenBank/DDBJ whole genome shotgun (WGS) entry which is preliminary data.</text>
</comment>
<keyword evidence="1" id="KW-0732">Signal</keyword>
<dbReference type="PROSITE" id="PS50234">
    <property type="entry name" value="VWFA"/>
    <property type="match status" value="2"/>
</dbReference>
<protein>
    <recommendedName>
        <fullName evidence="2">VWFA domain-containing protein</fullName>
    </recommendedName>
</protein>
<feature type="domain" description="VWFA" evidence="2">
    <location>
        <begin position="561"/>
        <end position="726"/>
    </location>
</feature>
<organism evidence="3 4">
    <name type="scientific">Diploscapter pachys</name>
    <dbReference type="NCBI Taxonomy" id="2018661"/>
    <lineage>
        <taxon>Eukaryota</taxon>
        <taxon>Metazoa</taxon>
        <taxon>Ecdysozoa</taxon>
        <taxon>Nematoda</taxon>
        <taxon>Chromadorea</taxon>
        <taxon>Rhabditida</taxon>
        <taxon>Rhabditina</taxon>
        <taxon>Rhabditomorpha</taxon>
        <taxon>Rhabditoidea</taxon>
        <taxon>Rhabditidae</taxon>
        <taxon>Diploscapter</taxon>
    </lineage>
</organism>
<evidence type="ECO:0000313" key="4">
    <source>
        <dbReference type="Proteomes" id="UP000218231"/>
    </source>
</evidence>
<evidence type="ECO:0000256" key="1">
    <source>
        <dbReference type="SAM" id="SignalP"/>
    </source>
</evidence>
<name>A0A2A2K3V9_9BILA</name>
<dbReference type="Proteomes" id="UP000218231">
    <property type="component" value="Unassembled WGS sequence"/>
</dbReference>
<reference evidence="3 4" key="1">
    <citation type="journal article" date="2017" name="Curr. Biol.">
        <title>Genome architecture and evolution of a unichromosomal asexual nematode.</title>
        <authorList>
            <person name="Fradin H."/>
            <person name="Zegar C."/>
            <person name="Gutwein M."/>
            <person name="Lucas J."/>
            <person name="Kovtun M."/>
            <person name="Corcoran D."/>
            <person name="Baugh L.R."/>
            <person name="Kiontke K."/>
            <person name="Gunsalus K."/>
            <person name="Fitch D.H."/>
            <person name="Piano F."/>
        </authorList>
    </citation>
    <scope>NUCLEOTIDE SEQUENCE [LARGE SCALE GENOMIC DNA]</scope>
    <source>
        <strain evidence="3">PF1309</strain>
    </source>
</reference>
<dbReference type="InterPro" id="IPR002035">
    <property type="entry name" value="VWF_A"/>
</dbReference>
<dbReference type="STRING" id="2018661.A0A2A2K3V9"/>
<gene>
    <name evidence="3" type="ORF">WR25_00465</name>
</gene>
<feature type="chain" id="PRO_5012019470" description="VWFA domain-containing protein" evidence="1">
    <location>
        <begin position="18"/>
        <end position="1486"/>
    </location>
</feature>
<dbReference type="PANTHER" id="PTHR21690:SF2">
    <property type="entry name" value="CUB DOMAIN-CONTAINING PROTEIN-RELATED"/>
    <property type="match status" value="1"/>
</dbReference>
<dbReference type="SUPFAM" id="SSF53300">
    <property type="entry name" value="vWA-like"/>
    <property type="match status" value="1"/>
</dbReference>